<accession>A0ABQ4ZIV0</accession>
<dbReference type="PANTHER" id="PTHR10775">
    <property type="entry name" value="OS08G0208400 PROTEIN"/>
    <property type="match status" value="1"/>
</dbReference>
<dbReference type="InterPro" id="IPR004242">
    <property type="entry name" value="Transposase_21"/>
</dbReference>
<evidence type="ECO:0000313" key="2">
    <source>
        <dbReference type="Proteomes" id="UP001151760"/>
    </source>
</evidence>
<protein>
    <submittedName>
        <fullName evidence="1">Uncharacterized protein</fullName>
    </submittedName>
</protein>
<name>A0ABQ4ZIV0_9ASTR</name>
<sequence length="328" mass="37596">MHVDTEDTDGVLCHPADSQAWRTIDEKFPEIAEDTRNLRLGISADGVDVNTGNRHHSVWPVLTVIYNLPPWLWVDTYDASTKDNFNLRAVVLWTINDYPALGTYVVCPTIVFKGFVNGKDTNCDMTFCRYPSKMYSRTQLHVLGKKKDVIECSMDLAEFGGKTIVVLQSQAKDKTTLPPAGYTLTNAEKDIFCEMLHNIKVPEGYCSNFSSLVNLKDRKLIGLKSHDYHMLMQEFLPIAIRSIMHPPTQYAIIRRHKQVLKTENPGKRIAFLENEHSKSFAKWLREEVERELAIDKESCIRNCYGYLITVSVKFPLFKCDWLNTNLVV</sequence>
<reference evidence="1" key="2">
    <citation type="submission" date="2022-01" db="EMBL/GenBank/DDBJ databases">
        <authorList>
            <person name="Yamashiro T."/>
            <person name="Shiraishi A."/>
            <person name="Satake H."/>
            <person name="Nakayama K."/>
        </authorList>
    </citation>
    <scope>NUCLEOTIDE SEQUENCE</scope>
</reference>
<comment type="caution">
    <text evidence="1">The sequence shown here is derived from an EMBL/GenBank/DDBJ whole genome shotgun (WGS) entry which is preliminary data.</text>
</comment>
<proteinExistence type="predicted"/>
<evidence type="ECO:0000313" key="1">
    <source>
        <dbReference type="EMBL" id="GJS90144.1"/>
    </source>
</evidence>
<organism evidence="1 2">
    <name type="scientific">Tanacetum coccineum</name>
    <dbReference type="NCBI Taxonomy" id="301880"/>
    <lineage>
        <taxon>Eukaryota</taxon>
        <taxon>Viridiplantae</taxon>
        <taxon>Streptophyta</taxon>
        <taxon>Embryophyta</taxon>
        <taxon>Tracheophyta</taxon>
        <taxon>Spermatophyta</taxon>
        <taxon>Magnoliopsida</taxon>
        <taxon>eudicotyledons</taxon>
        <taxon>Gunneridae</taxon>
        <taxon>Pentapetalae</taxon>
        <taxon>asterids</taxon>
        <taxon>campanulids</taxon>
        <taxon>Asterales</taxon>
        <taxon>Asteraceae</taxon>
        <taxon>Asteroideae</taxon>
        <taxon>Anthemideae</taxon>
        <taxon>Anthemidinae</taxon>
        <taxon>Tanacetum</taxon>
    </lineage>
</organism>
<dbReference type="Pfam" id="PF02992">
    <property type="entry name" value="Transposase_21"/>
    <property type="match status" value="2"/>
</dbReference>
<keyword evidence="2" id="KW-1185">Reference proteome</keyword>
<reference evidence="1" key="1">
    <citation type="journal article" date="2022" name="Int. J. Mol. Sci.">
        <title>Draft Genome of Tanacetum Coccineum: Genomic Comparison of Closely Related Tanacetum-Family Plants.</title>
        <authorList>
            <person name="Yamashiro T."/>
            <person name="Shiraishi A."/>
            <person name="Nakayama K."/>
            <person name="Satake H."/>
        </authorList>
    </citation>
    <scope>NUCLEOTIDE SEQUENCE</scope>
</reference>
<dbReference type="EMBL" id="BQNB010011404">
    <property type="protein sequence ID" value="GJS90144.1"/>
    <property type="molecule type" value="Genomic_DNA"/>
</dbReference>
<dbReference type="Proteomes" id="UP001151760">
    <property type="component" value="Unassembled WGS sequence"/>
</dbReference>
<gene>
    <name evidence="1" type="ORF">Tco_0772780</name>
</gene>
<dbReference type="PANTHER" id="PTHR10775:SF179">
    <property type="entry name" value="TRANSPOSON, EN_SPM-LIKE, TRANSPOSASE-ASSOCIATED DOMAIN PROTEIN"/>
    <property type="match status" value="1"/>
</dbReference>